<accession>A0A1I1UPP5</accession>
<evidence type="ECO:0000256" key="6">
    <source>
        <dbReference type="ARBA" id="ARBA00023136"/>
    </source>
</evidence>
<keyword evidence="3" id="KW-0813">Transport</keyword>
<protein>
    <submittedName>
        <fullName evidence="8">Outer membrane protein TolC</fullName>
    </submittedName>
</protein>
<sequence>MLPVLAYSSSPSGDEEQSKDTLYLDFKTSVELMNNRNKMIESARLSQKKATLEKKATAGMYFPSIGASATYSIMSDPLELDLTPVRDAITPLYETLSQYGSFEPAEASDAIKAGLTAGLTQIQNAEWVKEIQKDQFGMADININWPLYAGGRIRLANKAAKISMEEADYQFEHTWSQQHVELVQRYYGLQLTRQVADLRKEVMDGMAQHLNDANKMKENGMMAEAERLHAEVAFAEAEREYKKALKDVELMETALRNTLATDKPLIPVSELFIIPTIKDRQYYIDQALANNPQLKLINAKKNLADLGIKKERAAFLPNIALMGSKEIYEHDLSEYIPDWFIGVGLQINLFDGMTKIRKVSAAKVQKQQVVTLEEKARQDITTLVTKVYQELQKALEEYQSTETSLKFAEEYYRVRNKAFREGFASSTEVVDARLNLFKVQTEQLKAMYNFDLAWASLLAITGSNEQFLAVE</sequence>
<evidence type="ECO:0000256" key="5">
    <source>
        <dbReference type="ARBA" id="ARBA00022692"/>
    </source>
</evidence>
<dbReference type="PANTHER" id="PTHR30026:SF5">
    <property type="entry name" value="ABC-TYPE EFFLUX SYSTEM SECRETIN COMPONENT"/>
    <property type="match status" value="1"/>
</dbReference>
<keyword evidence="7" id="KW-0998">Cell outer membrane</keyword>
<comment type="subcellular location">
    <subcellularLocation>
        <location evidence="1">Cell outer membrane</location>
    </subcellularLocation>
</comment>
<dbReference type="InParanoid" id="A0A1I1UPP5"/>
<dbReference type="GO" id="GO:0009279">
    <property type="term" value="C:cell outer membrane"/>
    <property type="evidence" value="ECO:0007669"/>
    <property type="project" value="UniProtKB-SubCell"/>
</dbReference>
<dbReference type="Pfam" id="PF02321">
    <property type="entry name" value="OEP"/>
    <property type="match status" value="1"/>
</dbReference>
<dbReference type="GO" id="GO:1990281">
    <property type="term" value="C:efflux pump complex"/>
    <property type="evidence" value="ECO:0007669"/>
    <property type="project" value="TreeGrafter"/>
</dbReference>
<evidence type="ECO:0000313" key="8">
    <source>
        <dbReference type="EMBL" id="SFD72747.1"/>
    </source>
</evidence>
<reference evidence="8 9" key="1">
    <citation type="submission" date="2016-10" db="EMBL/GenBank/DDBJ databases">
        <authorList>
            <person name="de Groot N.N."/>
        </authorList>
    </citation>
    <scope>NUCLEOTIDE SEQUENCE [LARGE SCALE GENOMIC DNA]</scope>
    <source>
        <strain evidence="8 9">DSM 19012</strain>
    </source>
</reference>
<dbReference type="eggNOG" id="COG1538">
    <property type="taxonomic scope" value="Bacteria"/>
</dbReference>
<dbReference type="GO" id="GO:0015288">
    <property type="term" value="F:porin activity"/>
    <property type="evidence" value="ECO:0007669"/>
    <property type="project" value="TreeGrafter"/>
</dbReference>
<evidence type="ECO:0000256" key="3">
    <source>
        <dbReference type="ARBA" id="ARBA00022448"/>
    </source>
</evidence>
<dbReference type="InterPro" id="IPR003423">
    <property type="entry name" value="OMP_efflux"/>
</dbReference>
<keyword evidence="6" id="KW-0472">Membrane</keyword>
<name>A0A1I1UPP5_9BACT</name>
<dbReference type="AlphaFoldDB" id="A0A1I1UPP5"/>
<evidence type="ECO:0000256" key="7">
    <source>
        <dbReference type="ARBA" id="ARBA00023237"/>
    </source>
</evidence>
<dbReference type="PANTHER" id="PTHR30026">
    <property type="entry name" value="OUTER MEMBRANE PROTEIN TOLC"/>
    <property type="match status" value="1"/>
</dbReference>
<keyword evidence="5" id="KW-0812">Transmembrane</keyword>
<evidence type="ECO:0000256" key="2">
    <source>
        <dbReference type="ARBA" id="ARBA00007613"/>
    </source>
</evidence>
<dbReference type="InterPro" id="IPR051906">
    <property type="entry name" value="TolC-like"/>
</dbReference>
<proteinExistence type="inferred from homology"/>
<organism evidence="8 9">
    <name type="scientific">Thermophagus xiamenensis</name>
    <dbReference type="NCBI Taxonomy" id="385682"/>
    <lineage>
        <taxon>Bacteria</taxon>
        <taxon>Pseudomonadati</taxon>
        <taxon>Bacteroidota</taxon>
        <taxon>Bacteroidia</taxon>
        <taxon>Marinilabiliales</taxon>
        <taxon>Marinilabiliaceae</taxon>
        <taxon>Thermophagus</taxon>
    </lineage>
</organism>
<keyword evidence="9" id="KW-1185">Reference proteome</keyword>
<gene>
    <name evidence="8" type="ORF">SAMN05444380_101155</name>
</gene>
<evidence type="ECO:0000313" key="9">
    <source>
        <dbReference type="Proteomes" id="UP000181976"/>
    </source>
</evidence>
<dbReference type="Proteomes" id="UP000181976">
    <property type="component" value="Unassembled WGS sequence"/>
</dbReference>
<dbReference type="Gene3D" id="1.20.1600.10">
    <property type="entry name" value="Outer membrane efflux proteins (OEP)"/>
    <property type="match status" value="1"/>
</dbReference>
<dbReference type="SUPFAM" id="SSF56954">
    <property type="entry name" value="Outer membrane efflux proteins (OEP)"/>
    <property type="match status" value="1"/>
</dbReference>
<dbReference type="EMBL" id="FONA01000001">
    <property type="protein sequence ID" value="SFD72747.1"/>
    <property type="molecule type" value="Genomic_DNA"/>
</dbReference>
<dbReference type="STRING" id="385682.SAMN05444380_101155"/>
<keyword evidence="4" id="KW-1134">Transmembrane beta strand</keyword>
<comment type="similarity">
    <text evidence="2">Belongs to the outer membrane factor (OMF) (TC 1.B.17) family.</text>
</comment>
<dbReference type="GO" id="GO:0015562">
    <property type="term" value="F:efflux transmembrane transporter activity"/>
    <property type="evidence" value="ECO:0007669"/>
    <property type="project" value="InterPro"/>
</dbReference>
<evidence type="ECO:0000256" key="4">
    <source>
        <dbReference type="ARBA" id="ARBA00022452"/>
    </source>
</evidence>
<evidence type="ECO:0000256" key="1">
    <source>
        <dbReference type="ARBA" id="ARBA00004442"/>
    </source>
</evidence>